<dbReference type="AlphaFoldDB" id="A0A8S4QRS9"/>
<comment type="caution">
    <text evidence="2">The sequence shown here is derived from an EMBL/GenBank/DDBJ whole genome shotgun (WGS) entry which is preliminary data.</text>
</comment>
<organism evidence="2 3">
    <name type="scientific">Pararge aegeria aegeria</name>
    <dbReference type="NCBI Taxonomy" id="348720"/>
    <lineage>
        <taxon>Eukaryota</taxon>
        <taxon>Metazoa</taxon>
        <taxon>Ecdysozoa</taxon>
        <taxon>Arthropoda</taxon>
        <taxon>Hexapoda</taxon>
        <taxon>Insecta</taxon>
        <taxon>Pterygota</taxon>
        <taxon>Neoptera</taxon>
        <taxon>Endopterygota</taxon>
        <taxon>Lepidoptera</taxon>
        <taxon>Glossata</taxon>
        <taxon>Ditrysia</taxon>
        <taxon>Papilionoidea</taxon>
        <taxon>Nymphalidae</taxon>
        <taxon>Satyrinae</taxon>
        <taxon>Satyrini</taxon>
        <taxon>Parargina</taxon>
        <taxon>Pararge</taxon>
    </lineage>
</organism>
<feature type="non-terminal residue" evidence="2">
    <location>
        <position position="1"/>
    </location>
</feature>
<reference evidence="2" key="1">
    <citation type="submission" date="2022-03" db="EMBL/GenBank/DDBJ databases">
        <authorList>
            <person name="Lindestad O."/>
        </authorList>
    </citation>
    <scope>NUCLEOTIDE SEQUENCE</scope>
</reference>
<dbReference type="Proteomes" id="UP000838756">
    <property type="component" value="Unassembled WGS sequence"/>
</dbReference>
<sequence length="70" mass="8117">LPGYRFKKSIVSAQPLLTVSCQLLRENASVDEFTLARRIPFVADQKTDADRERREREGVNNICTRERPRV</sequence>
<dbReference type="EMBL" id="CAKXAJ010019103">
    <property type="protein sequence ID" value="CAH2218139.1"/>
    <property type="molecule type" value="Genomic_DNA"/>
</dbReference>
<evidence type="ECO:0000313" key="2">
    <source>
        <dbReference type="EMBL" id="CAH2218139.1"/>
    </source>
</evidence>
<accession>A0A8S4QRS9</accession>
<evidence type="ECO:0000256" key="1">
    <source>
        <dbReference type="SAM" id="MobiDB-lite"/>
    </source>
</evidence>
<evidence type="ECO:0000313" key="3">
    <source>
        <dbReference type="Proteomes" id="UP000838756"/>
    </source>
</evidence>
<proteinExistence type="predicted"/>
<keyword evidence="3" id="KW-1185">Reference proteome</keyword>
<protein>
    <submittedName>
        <fullName evidence="2">Jg15264 protein</fullName>
    </submittedName>
</protein>
<feature type="region of interest" description="Disordered" evidence="1">
    <location>
        <begin position="49"/>
        <end position="70"/>
    </location>
</feature>
<name>A0A8S4QRS9_9NEOP</name>
<gene>
    <name evidence="2" type="primary">jg15264</name>
    <name evidence="2" type="ORF">PAEG_LOCUS5986</name>
</gene>